<evidence type="ECO:0000313" key="2">
    <source>
        <dbReference type="EMBL" id="MBV7259682.1"/>
    </source>
</evidence>
<sequence>MSETEQATPQLPVILTMRERADVIDRILAERLDTVIPQIMREEGVDLWLMMSREYFEEPVVASMLDAKSMAARRRTILIFFDPGEGQPIERLTVSRYGLAGLFEPSWNPEEQPDQWQAVADIIAARDPAKIAINYSDATVFGDGMTYSQFVAMNEKLTPQYRDRIVSGETLSVRWLETRIPSEMGIYPTIVRTAHAIIAEAFSNKVITPGITTAADVQWWYRERLAKLCLTPWFHPSIGIQREGAEGILRGDTVIEHGDLLWTDFGITYLRLNTDTQHLAYVLKPGESEVPAGLAAGLANSNRVQDILTANFEVGRSGNVAMLKSRAEAIAEGLDPSIYTHPIGTHGHGAGPAIGFWDNQEYDPRGAGTIRANTAWSIELTTYAKVPEWGGQRVDFRTEEDAYFDGETVRYIDGRQTQITMIAAE</sequence>
<dbReference type="Proteomes" id="UP001138681">
    <property type="component" value="Unassembled WGS sequence"/>
</dbReference>
<name>A0A9X1F404_9SPHN</name>
<protein>
    <submittedName>
        <fullName evidence="2">M24 family metallopeptidase</fullName>
    </submittedName>
</protein>
<dbReference type="AlphaFoldDB" id="A0A9X1F404"/>
<dbReference type="Pfam" id="PF00557">
    <property type="entry name" value="Peptidase_M24"/>
    <property type="match status" value="1"/>
</dbReference>
<evidence type="ECO:0000259" key="1">
    <source>
        <dbReference type="Pfam" id="PF00557"/>
    </source>
</evidence>
<comment type="caution">
    <text evidence="2">The sequence shown here is derived from an EMBL/GenBank/DDBJ whole genome shotgun (WGS) entry which is preliminary data.</text>
</comment>
<reference evidence="2" key="1">
    <citation type="submission" date="2021-04" db="EMBL/GenBank/DDBJ databases">
        <authorList>
            <person name="Pira H."/>
            <person name="Risdian C."/>
            <person name="Wink J."/>
        </authorList>
    </citation>
    <scope>NUCLEOTIDE SEQUENCE</scope>
    <source>
        <strain evidence="2">WH158</strain>
    </source>
</reference>
<dbReference type="InterPro" id="IPR000994">
    <property type="entry name" value="Pept_M24"/>
</dbReference>
<proteinExistence type="predicted"/>
<evidence type="ECO:0000313" key="3">
    <source>
        <dbReference type="Proteomes" id="UP001138681"/>
    </source>
</evidence>
<accession>A0A9X1F404</accession>
<organism evidence="2 3">
    <name type="scientific">Erythrobacter crassostreae</name>
    <dbReference type="NCBI Taxonomy" id="2828328"/>
    <lineage>
        <taxon>Bacteria</taxon>
        <taxon>Pseudomonadati</taxon>
        <taxon>Pseudomonadota</taxon>
        <taxon>Alphaproteobacteria</taxon>
        <taxon>Sphingomonadales</taxon>
        <taxon>Erythrobacteraceae</taxon>
        <taxon>Erythrobacter/Porphyrobacter group</taxon>
        <taxon>Erythrobacter</taxon>
    </lineage>
</organism>
<keyword evidence="3" id="KW-1185">Reference proteome</keyword>
<feature type="domain" description="Peptidase M24" evidence="1">
    <location>
        <begin position="191"/>
        <end position="394"/>
    </location>
</feature>
<dbReference type="EMBL" id="JAGSPC010000001">
    <property type="protein sequence ID" value="MBV7259682.1"/>
    <property type="molecule type" value="Genomic_DNA"/>
</dbReference>
<gene>
    <name evidence="2" type="ORF">KCG46_08880</name>
</gene>